<gene>
    <name evidence="1" type="ORF">QBC34DRAFT_481127</name>
</gene>
<evidence type="ECO:0000313" key="1">
    <source>
        <dbReference type="EMBL" id="KAK4455934.1"/>
    </source>
</evidence>
<accession>A0AAV9H7Q1</accession>
<organism evidence="1 2">
    <name type="scientific">Podospora aff. communis PSN243</name>
    <dbReference type="NCBI Taxonomy" id="3040156"/>
    <lineage>
        <taxon>Eukaryota</taxon>
        <taxon>Fungi</taxon>
        <taxon>Dikarya</taxon>
        <taxon>Ascomycota</taxon>
        <taxon>Pezizomycotina</taxon>
        <taxon>Sordariomycetes</taxon>
        <taxon>Sordariomycetidae</taxon>
        <taxon>Sordariales</taxon>
        <taxon>Podosporaceae</taxon>
        <taxon>Podospora</taxon>
    </lineage>
</organism>
<keyword evidence="2" id="KW-1185">Reference proteome</keyword>
<reference evidence="1" key="2">
    <citation type="submission" date="2023-05" db="EMBL/GenBank/DDBJ databases">
        <authorList>
            <consortium name="Lawrence Berkeley National Laboratory"/>
            <person name="Steindorff A."/>
            <person name="Hensen N."/>
            <person name="Bonometti L."/>
            <person name="Westerberg I."/>
            <person name="Brannstrom I.O."/>
            <person name="Guillou S."/>
            <person name="Cros-Aarteil S."/>
            <person name="Calhoun S."/>
            <person name="Haridas S."/>
            <person name="Kuo A."/>
            <person name="Mondo S."/>
            <person name="Pangilinan J."/>
            <person name="Riley R."/>
            <person name="Labutti K."/>
            <person name="Andreopoulos B."/>
            <person name="Lipzen A."/>
            <person name="Chen C."/>
            <person name="Yanf M."/>
            <person name="Daum C."/>
            <person name="Ng V."/>
            <person name="Clum A."/>
            <person name="Ohm R."/>
            <person name="Martin F."/>
            <person name="Silar P."/>
            <person name="Natvig D."/>
            <person name="Lalanne C."/>
            <person name="Gautier V."/>
            <person name="Ament-Velasquez S.L."/>
            <person name="Kruys A."/>
            <person name="Hutchinson M.I."/>
            <person name="Powell A.J."/>
            <person name="Barry K."/>
            <person name="Miller A.N."/>
            <person name="Grigoriev I.V."/>
            <person name="Debuchy R."/>
            <person name="Gladieux P."/>
            <person name="Thoren M.H."/>
            <person name="Johannesson H."/>
        </authorList>
    </citation>
    <scope>NUCLEOTIDE SEQUENCE</scope>
    <source>
        <strain evidence="1">PSN243</strain>
    </source>
</reference>
<dbReference type="AlphaFoldDB" id="A0AAV9H7Q1"/>
<protein>
    <submittedName>
        <fullName evidence="1">Uncharacterized protein</fullName>
    </submittedName>
</protein>
<comment type="caution">
    <text evidence="1">The sequence shown here is derived from an EMBL/GenBank/DDBJ whole genome shotgun (WGS) entry which is preliminary data.</text>
</comment>
<sequence>MESGGSYAILSLHKTDTVKLLQFREEMYVNMQSAILASWPPGIQSSGPFTSTPHSYQFKLKGKPFGWMNDQDSVGGVRLIRDLLAFLYHHNWEIVTSLSCARRLSAKDMVVFRPRPPTAGLTLPRDWLAVSPSRTDRLYIIGDSQPNFETATTSAADHTPGHIARLTMSLTEMIKEMDLLQKSEAKYQWVEYKLKGRPWLYGGDSAVKTRLMLLRMFEKLEASGWTSHASIQHRTGNDDKRMVDTMFFSRLRVPWKLGEALELGKELVAAVTGSVGCGS</sequence>
<dbReference type="PANTHER" id="PTHR38696">
    <property type="entry name" value="MEDIATOR OF RNA POLYMERASE II TRANSCRIPTION SUBUNIT 13"/>
    <property type="match status" value="1"/>
</dbReference>
<name>A0AAV9H7Q1_9PEZI</name>
<dbReference type="Proteomes" id="UP001321760">
    <property type="component" value="Unassembled WGS sequence"/>
</dbReference>
<evidence type="ECO:0000313" key="2">
    <source>
        <dbReference type="Proteomes" id="UP001321760"/>
    </source>
</evidence>
<reference evidence="1" key="1">
    <citation type="journal article" date="2023" name="Mol. Phylogenet. Evol.">
        <title>Genome-scale phylogeny and comparative genomics of the fungal order Sordariales.</title>
        <authorList>
            <person name="Hensen N."/>
            <person name="Bonometti L."/>
            <person name="Westerberg I."/>
            <person name="Brannstrom I.O."/>
            <person name="Guillou S."/>
            <person name="Cros-Aarteil S."/>
            <person name="Calhoun S."/>
            <person name="Haridas S."/>
            <person name="Kuo A."/>
            <person name="Mondo S."/>
            <person name="Pangilinan J."/>
            <person name="Riley R."/>
            <person name="LaButti K."/>
            <person name="Andreopoulos B."/>
            <person name="Lipzen A."/>
            <person name="Chen C."/>
            <person name="Yan M."/>
            <person name="Daum C."/>
            <person name="Ng V."/>
            <person name="Clum A."/>
            <person name="Steindorff A."/>
            <person name="Ohm R.A."/>
            <person name="Martin F."/>
            <person name="Silar P."/>
            <person name="Natvig D.O."/>
            <person name="Lalanne C."/>
            <person name="Gautier V."/>
            <person name="Ament-Velasquez S.L."/>
            <person name="Kruys A."/>
            <person name="Hutchinson M.I."/>
            <person name="Powell A.J."/>
            <person name="Barry K."/>
            <person name="Miller A.N."/>
            <person name="Grigoriev I.V."/>
            <person name="Debuchy R."/>
            <person name="Gladieux P."/>
            <person name="Hiltunen Thoren M."/>
            <person name="Johannesson H."/>
        </authorList>
    </citation>
    <scope>NUCLEOTIDE SEQUENCE</scope>
    <source>
        <strain evidence="1">PSN243</strain>
    </source>
</reference>
<dbReference type="PANTHER" id="PTHR38696:SF1">
    <property type="entry name" value="MEDIATOR OF RNA POLYMERASE II TRANSCRIPTION SUBUNIT 13"/>
    <property type="match status" value="1"/>
</dbReference>
<proteinExistence type="predicted"/>
<dbReference type="EMBL" id="MU865913">
    <property type="protein sequence ID" value="KAK4455934.1"/>
    <property type="molecule type" value="Genomic_DNA"/>
</dbReference>